<proteinExistence type="predicted"/>
<protein>
    <submittedName>
        <fullName evidence="1">Uncharacterized protein</fullName>
    </submittedName>
</protein>
<gene>
    <name evidence="1" type="ORF">LCGC14_2274800</name>
</gene>
<reference evidence="1" key="1">
    <citation type="journal article" date="2015" name="Nature">
        <title>Complex archaea that bridge the gap between prokaryotes and eukaryotes.</title>
        <authorList>
            <person name="Spang A."/>
            <person name="Saw J.H."/>
            <person name="Jorgensen S.L."/>
            <person name="Zaremba-Niedzwiedzka K."/>
            <person name="Martijn J."/>
            <person name="Lind A.E."/>
            <person name="van Eijk R."/>
            <person name="Schleper C."/>
            <person name="Guy L."/>
            <person name="Ettema T.J."/>
        </authorList>
    </citation>
    <scope>NUCLEOTIDE SEQUENCE</scope>
</reference>
<dbReference type="AlphaFoldDB" id="A0A0F9CW30"/>
<accession>A0A0F9CW30</accession>
<sequence length="64" mass="7096">MKSNIIDIDVEVTHRTDKAALVHTGNKEEAVWLPFSQIEIEPTGIAGIETVSLPEWLAIERGLI</sequence>
<organism evidence="1">
    <name type="scientific">marine sediment metagenome</name>
    <dbReference type="NCBI Taxonomy" id="412755"/>
    <lineage>
        <taxon>unclassified sequences</taxon>
        <taxon>metagenomes</taxon>
        <taxon>ecological metagenomes</taxon>
    </lineage>
</organism>
<dbReference type="EMBL" id="LAZR01031522">
    <property type="protein sequence ID" value="KKL53499.1"/>
    <property type="molecule type" value="Genomic_DNA"/>
</dbReference>
<name>A0A0F9CW30_9ZZZZ</name>
<comment type="caution">
    <text evidence="1">The sequence shown here is derived from an EMBL/GenBank/DDBJ whole genome shotgun (WGS) entry which is preliminary data.</text>
</comment>
<evidence type="ECO:0000313" key="1">
    <source>
        <dbReference type="EMBL" id="KKL53499.1"/>
    </source>
</evidence>